<evidence type="ECO:0000313" key="2">
    <source>
        <dbReference type="EMBL" id="MQM19654.1"/>
    </source>
</evidence>
<dbReference type="EMBL" id="NMUH01009088">
    <property type="protein sequence ID" value="MQM19654.1"/>
    <property type="molecule type" value="Genomic_DNA"/>
</dbReference>
<dbReference type="AlphaFoldDB" id="A0A843XJ65"/>
<gene>
    <name evidence="2" type="ORF">Taro_052660</name>
</gene>
<proteinExistence type="predicted"/>
<comment type="caution">
    <text evidence="2">The sequence shown here is derived from an EMBL/GenBank/DDBJ whole genome shotgun (WGS) entry which is preliminary data.</text>
</comment>
<feature type="compositionally biased region" description="Basic and acidic residues" evidence="1">
    <location>
        <begin position="90"/>
        <end position="100"/>
    </location>
</feature>
<keyword evidence="3" id="KW-1185">Reference proteome</keyword>
<protein>
    <submittedName>
        <fullName evidence="2">Uncharacterized protein</fullName>
    </submittedName>
</protein>
<reference evidence="2" key="1">
    <citation type="submission" date="2017-07" db="EMBL/GenBank/DDBJ databases">
        <title>Taro Niue Genome Assembly and Annotation.</title>
        <authorList>
            <person name="Atibalentja N."/>
            <person name="Keating K."/>
            <person name="Fields C.J."/>
        </authorList>
    </citation>
    <scope>NUCLEOTIDE SEQUENCE</scope>
    <source>
        <strain evidence="2">Niue_2</strain>
        <tissue evidence="2">Leaf</tissue>
    </source>
</reference>
<sequence length="228" mass="23940">MLVLGEGKMTALSIPQEDIWRTQVSTFLQAPAYTFLISMQNEMNPLHTMDQQAEEEATGILISTTPPPSTRSGVQPRKQLNEGYGGVSRDPADGEHEDGSKVQADGGVGDQVDGGVVCFDQAEHEDGSKVQADSGVLDQADGAVSFDQAEHEGGSKVQADGGSARDDQADAGVRFQADHEDGSKVEADGGVLVYDNVVVGDPSGVVIGRGNYGGRRVAGRVSGNRVIR</sequence>
<name>A0A843XJ65_COLES</name>
<feature type="region of interest" description="Disordered" evidence="1">
    <location>
        <begin position="62"/>
        <end position="114"/>
    </location>
</feature>
<evidence type="ECO:0000256" key="1">
    <source>
        <dbReference type="SAM" id="MobiDB-lite"/>
    </source>
</evidence>
<dbReference type="Proteomes" id="UP000652761">
    <property type="component" value="Unassembled WGS sequence"/>
</dbReference>
<evidence type="ECO:0000313" key="3">
    <source>
        <dbReference type="Proteomes" id="UP000652761"/>
    </source>
</evidence>
<organism evidence="2 3">
    <name type="scientific">Colocasia esculenta</name>
    <name type="common">Wild taro</name>
    <name type="synonym">Arum esculentum</name>
    <dbReference type="NCBI Taxonomy" id="4460"/>
    <lineage>
        <taxon>Eukaryota</taxon>
        <taxon>Viridiplantae</taxon>
        <taxon>Streptophyta</taxon>
        <taxon>Embryophyta</taxon>
        <taxon>Tracheophyta</taxon>
        <taxon>Spermatophyta</taxon>
        <taxon>Magnoliopsida</taxon>
        <taxon>Liliopsida</taxon>
        <taxon>Araceae</taxon>
        <taxon>Aroideae</taxon>
        <taxon>Colocasieae</taxon>
        <taxon>Colocasia</taxon>
    </lineage>
</organism>
<accession>A0A843XJ65</accession>
<feature type="region of interest" description="Disordered" evidence="1">
    <location>
        <begin position="147"/>
        <end position="168"/>
    </location>
</feature>
<feature type="compositionally biased region" description="Low complexity" evidence="1">
    <location>
        <begin position="102"/>
        <end position="114"/>
    </location>
</feature>